<comment type="caution">
    <text evidence="1">The sequence shown here is derived from an EMBL/GenBank/DDBJ whole genome shotgun (WGS) entry which is preliminary data.</text>
</comment>
<evidence type="ECO:0000313" key="1">
    <source>
        <dbReference type="EMBL" id="MCT7978740.1"/>
    </source>
</evidence>
<dbReference type="InterPro" id="IPR027417">
    <property type="entry name" value="P-loop_NTPase"/>
</dbReference>
<dbReference type="PIRSF" id="PIRSF037081">
    <property type="entry name" value="P-loop_All4644_prd"/>
    <property type="match status" value="1"/>
</dbReference>
<proteinExistence type="predicted"/>
<dbReference type="SUPFAM" id="SSF52540">
    <property type="entry name" value="P-loop containing nucleoside triphosphate hydrolases"/>
    <property type="match status" value="1"/>
</dbReference>
<organism evidence="1 2">
    <name type="scientific">Laspinema olomoucense D3b</name>
    <dbReference type="NCBI Taxonomy" id="2953688"/>
    <lineage>
        <taxon>Bacteria</taxon>
        <taxon>Bacillati</taxon>
        <taxon>Cyanobacteriota</taxon>
        <taxon>Cyanophyceae</taxon>
        <taxon>Oscillatoriophycideae</taxon>
        <taxon>Oscillatoriales</taxon>
        <taxon>Laspinemataceae</taxon>
        <taxon>Laspinema</taxon>
        <taxon>Laspinema olomoucense</taxon>
    </lineage>
</organism>
<dbReference type="Proteomes" id="UP001525961">
    <property type="component" value="Unassembled WGS sequence"/>
</dbReference>
<dbReference type="InterPro" id="IPR017101">
    <property type="entry name" value="P-loop_ATP/GTP-bd_All4644_prd"/>
</dbReference>
<dbReference type="GO" id="GO:0005524">
    <property type="term" value="F:ATP binding"/>
    <property type="evidence" value="ECO:0007669"/>
    <property type="project" value="UniProtKB-KW"/>
</dbReference>
<dbReference type="Pfam" id="PF13671">
    <property type="entry name" value="AAA_33"/>
    <property type="match status" value="1"/>
</dbReference>
<name>A0ABT2NBL6_9CYAN</name>
<keyword evidence="1" id="KW-0547">Nucleotide-binding</keyword>
<dbReference type="RefSeq" id="WP_261235749.1">
    <property type="nucleotide sequence ID" value="NZ_JAMXFA010000016.1"/>
</dbReference>
<dbReference type="PANTHER" id="PTHR12083">
    <property type="entry name" value="BIFUNCTIONAL POLYNUCLEOTIDE PHOSPHATASE/KINASE"/>
    <property type="match status" value="1"/>
</dbReference>
<reference evidence="1 2" key="1">
    <citation type="journal article" date="2022" name="Front. Microbiol.">
        <title>High genomic differentiation and limited gene flow indicate recent cryptic speciation within the genus Laspinema (cyanobacteria).</title>
        <authorList>
            <person name="Stanojkovic A."/>
            <person name="Skoupy S."/>
            <person name="Skaloud P."/>
            <person name="Dvorak P."/>
        </authorList>
    </citation>
    <scope>NUCLEOTIDE SEQUENCE [LARGE SCALE GENOMIC DNA]</scope>
    <source>
        <strain evidence="1 2">D3b</strain>
    </source>
</reference>
<accession>A0ABT2NBL6</accession>
<evidence type="ECO:0000313" key="2">
    <source>
        <dbReference type="Proteomes" id="UP001525961"/>
    </source>
</evidence>
<keyword evidence="1" id="KW-0067">ATP-binding</keyword>
<gene>
    <name evidence="1" type="ORF">NG792_13580</name>
</gene>
<protein>
    <submittedName>
        <fullName evidence="1">ATP-binding protein</fullName>
    </submittedName>
</protein>
<dbReference type="EMBL" id="JAMXFA010000016">
    <property type="protein sequence ID" value="MCT7978740.1"/>
    <property type="molecule type" value="Genomic_DNA"/>
</dbReference>
<keyword evidence="2" id="KW-1185">Reference proteome</keyword>
<dbReference type="PANTHER" id="PTHR12083:SF9">
    <property type="entry name" value="BIFUNCTIONAL POLYNUCLEOTIDE PHOSPHATASE_KINASE"/>
    <property type="match status" value="1"/>
</dbReference>
<sequence>MPINQEFMIEIVIFIGLPGSGKSTFYRTHFAETHALVSKDLMRNNKKPARRQAFLIAEHLKSGTSLVVDNTNPTLGDRHAIIEIAQDYQAKIIGYYFESKIADCLTRNRQREGKARVPDYALYMTRHKLVPPNYSEGFHQLFQVKIAPNPGTFEVHPWTREENLGSESI</sequence>
<dbReference type="Gene3D" id="3.40.50.300">
    <property type="entry name" value="P-loop containing nucleotide triphosphate hydrolases"/>
    <property type="match status" value="1"/>
</dbReference>